<gene>
    <name evidence="1" type="ORF">GY24_10565</name>
</gene>
<dbReference type="RefSeq" id="WP_104475599.1">
    <property type="nucleotide sequence ID" value="NZ_MPZN01000032.1"/>
</dbReference>
<evidence type="ECO:0000313" key="2">
    <source>
        <dbReference type="Proteomes" id="UP000237755"/>
    </source>
</evidence>
<keyword evidence="2" id="KW-1185">Reference proteome</keyword>
<name>A0ABX5AVX5_9MICO</name>
<reference evidence="1 2" key="1">
    <citation type="journal article" date="2008" name="Int. J. Syst. Evol. Microbiol.">
        <title>Leifsonia pindariensis sp. nov., isolated from the Pindari glacier of the Indian Himalayas, and emended description of the genus Leifsonia.</title>
        <authorList>
            <person name="Reddy G.S."/>
            <person name="Prabagaran S.R."/>
            <person name="Shivaji S."/>
        </authorList>
    </citation>
    <scope>NUCLEOTIDE SEQUENCE [LARGE SCALE GENOMIC DNA]</scope>
    <source>
        <strain evidence="1 2">PON 10</strain>
    </source>
</reference>
<sequence length="89" mass="9353">MAYNINSTLIRPPATPLGVSVAGLEFLPVRGGLWRVASVRGTILGQIELCSQDAGAEPRFTARALHSDGVRHSTLGDFGTAVAAADCFR</sequence>
<dbReference type="Proteomes" id="UP000237755">
    <property type="component" value="Unassembled WGS sequence"/>
</dbReference>
<accession>A0ABX5AVX5</accession>
<dbReference type="EMBL" id="MPZN01000032">
    <property type="protein sequence ID" value="PPL18352.1"/>
    <property type="molecule type" value="Genomic_DNA"/>
</dbReference>
<proteinExistence type="predicted"/>
<protein>
    <submittedName>
        <fullName evidence="1">Uncharacterized protein</fullName>
    </submittedName>
</protein>
<comment type="caution">
    <text evidence="1">The sequence shown here is derived from an EMBL/GenBank/DDBJ whole genome shotgun (WGS) entry which is preliminary data.</text>
</comment>
<evidence type="ECO:0000313" key="1">
    <source>
        <dbReference type="EMBL" id="PPL18352.1"/>
    </source>
</evidence>
<organism evidence="1 2">
    <name type="scientific">Microterricola pindariensis</name>
    <dbReference type="NCBI Taxonomy" id="478010"/>
    <lineage>
        <taxon>Bacteria</taxon>
        <taxon>Bacillati</taxon>
        <taxon>Actinomycetota</taxon>
        <taxon>Actinomycetes</taxon>
        <taxon>Micrococcales</taxon>
        <taxon>Microbacteriaceae</taxon>
        <taxon>Microterricola</taxon>
    </lineage>
</organism>